<evidence type="ECO:0000313" key="1">
    <source>
        <dbReference type="EMBL" id="CAK9051035.1"/>
    </source>
</evidence>
<keyword evidence="2" id="KW-1185">Reference proteome</keyword>
<comment type="caution">
    <text evidence="1">The sequence shown here is derived from an EMBL/GenBank/DDBJ whole genome shotgun (WGS) entry which is preliminary data.</text>
</comment>
<organism evidence="1 2">
    <name type="scientific">Durusdinium trenchii</name>
    <dbReference type="NCBI Taxonomy" id="1381693"/>
    <lineage>
        <taxon>Eukaryota</taxon>
        <taxon>Sar</taxon>
        <taxon>Alveolata</taxon>
        <taxon>Dinophyceae</taxon>
        <taxon>Suessiales</taxon>
        <taxon>Symbiodiniaceae</taxon>
        <taxon>Durusdinium</taxon>
    </lineage>
</organism>
<evidence type="ECO:0000313" key="2">
    <source>
        <dbReference type="Proteomes" id="UP001642464"/>
    </source>
</evidence>
<dbReference type="Proteomes" id="UP001642464">
    <property type="component" value="Unassembled WGS sequence"/>
</dbReference>
<sequence length="162" mass="19135">MNADFRQNLFLELLHFADTQTLQELSQCDRGARHVALKRWAGWHGPLETWSQQRLEDALAELWRKHRDLIREKGAEFNSIVSAGEMYRCWPSRDWLREGELPVKEWWDFEFGDSSYNVWIFDLPVAVALLGRIISDLYLRMRWPMKGSSPAKELVKLLDEEA</sequence>
<feature type="non-terminal residue" evidence="1">
    <location>
        <position position="162"/>
    </location>
</feature>
<proteinExistence type="predicted"/>
<reference evidence="1 2" key="1">
    <citation type="submission" date="2024-02" db="EMBL/GenBank/DDBJ databases">
        <authorList>
            <person name="Chen Y."/>
            <person name="Shah S."/>
            <person name="Dougan E. K."/>
            <person name="Thang M."/>
            <person name="Chan C."/>
        </authorList>
    </citation>
    <scope>NUCLEOTIDE SEQUENCE [LARGE SCALE GENOMIC DNA]</scope>
</reference>
<accession>A0ABP0MLN3</accession>
<name>A0ABP0MLN3_9DINO</name>
<protein>
    <submittedName>
        <fullName evidence="1">Uncharacterized protein</fullName>
    </submittedName>
</protein>
<dbReference type="EMBL" id="CAXAMM010022024">
    <property type="protein sequence ID" value="CAK9051035.1"/>
    <property type="molecule type" value="Genomic_DNA"/>
</dbReference>
<gene>
    <name evidence="1" type="ORF">SCF082_LOCUS28065</name>
</gene>